<evidence type="ECO:0000313" key="3">
    <source>
        <dbReference type="Proteomes" id="UP001149165"/>
    </source>
</evidence>
<dbReference type="AlphaFoldDB" id="A0A9W9FIL0"/>
<dbReference type="EMBL" id="JAPQKH010000004">
    <property type="protein sequence ID" value="KAJ5100810.1"/>
    <property type="molecule type" value="Genomic_DNA"/>
</dbReference>
<name>A0A9W9FIL0_9EURO</name>
<reference evidence="2" key="1">
    <citation type="submission" date="2022-11" db="EMBL/GenBank/DDBJ databases">
        <authorList>
            <person name="Petersen C."/>
        </authorList>
    </citation>
    <scope>NUCLEOTIDE SEQUENCE</scope>
    <source>
        <strain evidence="2">IBT 30069</strain>
    </source>
</reference>
<proteinExistence type="predicted"/>
<dbReference type="Proteomes" id="UP001149165">
    <property type="component" value="Unassembled WGS sequence"/>
</dbReference>
<gene>
    <name evidence="2" type="ORF">N7456_006862</name>
</gene>
<protein>
    <submittedName>
        <fullName evidence="2">Actin cortical patch SUR7/pH-response regulator pali</fullName>
    </submittedName>
</protein>
<sequence length="69" mass="7407">MCSLALVTAAALGVTTMYGIFSHTITEVLDDLDGTARVGGSMLALLWMAMVLSLGAFSACLVRFFRRDF</sequence>
<dbReference type="OrthoDB" id="4480814at2759"/>
<reference evidence="2" key="2">
    <citation type="journal article" date="2023" name="IMA Fungus">
        <title>Comparative genomic study of the Penicillium genus elucidates a diverse pangenome and 15 lateral gene transfer events.</title>
        <authorList>
            <person name="Petersen C."/>
            <person name="Sorensen T."/>
            <person name="Nielsen M.R."/>
            <person name="Sondergaard T.E."/>
            <person name="Sorensen J.L."/>
            <person name="Fitzpatrick D.A."/>
            <person name="Frisvad J.C."/>
            <person name="Nielsen K.L."/>
        </authorList>
    </citation>
    <scope>NUCLEOTIDE SEQUENCE</scope>
    <source>
        <strain evidence="2">IBT 30069</strain>
    </source>
</reference>
<evidence type="ECO:0000313" key="2">
    <source>
        <dbReference type="EMBL" id="KAJ5100810.1"/>
    </source>
</evidence>
<evidence type="ECO:0000256" key="1">
    <source>
        <dbReference type="SAM" id="Phobius"/>
    </source>
</evidence>
<comment type="caution">
    <text evidence="2">The sequence shown here is derived from an EMBL/GenBank/DDBJ whole genome shotgun (WGS) entry which is preliminary data.</text>
</comment>
<accession>A0A9W9FIL0</accession>
<keyword evidence="1" id="KW-1133">Transmembrane helix</keyword>
<keyword evidence="3" id="KW-1185">Reference proteome</keyword>
<organism evidence="2 3">
    <name type="scientific">Penicillium angulare</name>
    <dbReference type="NCBI Taxonomy" id="116970"/>
    <lineage>
        <taxon>Eukaryota</taxon>
        <taxon>Fungi</taxon>
        <taxon>Dikarya</taxon>
        <taxon>Ascomycota</taxon>
        <taxon>Pezizomycotina</taxon>
        <taxon>Eurotiomycetes</taxon>
        <taxon>Eurotiomycetidae</taxon>
        <taxon>Eurotiales</taxon>
        <taxon>Aspergillaceae</taxon>
        <taxon>Penicillium</taxon>
    </lineage>
</organism>
<keyword evidence="1" id="KW-0812">Transmembrane</keyword>
<feature type="transmembrane region" description="Helical" evidence="1">
    <location>
        <begin position="46"/>
        <end position="65"/>
    </location>
</feature>
<keyword evidence="1" id="KW-0472">Membrane</keyword>